<dbReference type="InParanoid" id="A0A165S938"/>
<reference evidence="1 2" key="1">
    <citation type="journal article" date="2016" name="Mol. Biol. Evol.">
        <title>Comparative Genomics of Early-Diverging Mushroom-Forming Fungi Provides Insights into the Origins of Lignocellulose Decay Capabilities.</title>
        <authorList>
            <person name="Nagy L.G."/>
            <person name="Riley R."/>
            <person name="Tritt A."/>
            <person name="Adam C."/>
            <person name="Daum C."/>
            <person name="Floudas D."/>
            <person name="Sun H."/>
            <person name="Yadav J.S."/>
            <person name="Pangilinan J."/>
            <person name="Larsson K.H."/>
            <person name="Matsuura K."/>
            <person name="Barry K."/>
            <person name="Labutti K."/>
            <person name="Kuo R."/>
            <person name="Ohm R.A."/>
            <person name="Bhattacharya S.S."/>
            <person name="Shirouzu T."/>
            <person name="Yoshinaga Y."/>
            <person name="Martin F.M."/>
            <person name="Grigoriev I.V."/>
            <person name="Hibbett D.S."/>
        </authorList>
    </citation>
    <scope>NUCLEOTIDE SEQUENCE [LARGE SCALE GENOMIC DNA]</scope>
    <source>
        <strain evidence="1 2">HHB14362 ss-1</strain>
    </source>
</reference>
<gene>
    <name evidence="1" type="ORF">NEOLEDRAFT_396964</name>
</gene>
<sequence length="173" mass="19549">MLQRYQLNSSSLLSITSGALASTRPAHSSYVAALERCAMFYFILRWDEIRKFYPNENQHHAVRTESKNDEEIRFGGLEFGCGEAIGVLQFVDYAHESVSEMRRNIQLVTILAPFETCVYDLLLGSGGSPAYLHLLCSAVWNRWKQSSISRLVVPPPSRTLVCLVRMVSRAFVS</sequence>
<dbReference type="EMBL" id="KV425575">
    <property type="protein sequence ID" value="KZT24828.1"/>
    <property type="molecule type" value="Genomic_DNA"/>
</dbReference>
<accession>A0A165S938</accession>
<organism evidence="1 2">
    <name type="scientific">Neolentinus lepideus HHB14362 ss-1</name>
    <dbReference type="NCBI Taxonomy" id="1314782"/>
    <lineage>
        <taxon>Eukaryota</taxon>
        <taxon>Fungi</taxon>
        <taxon>Dikarya</taxon>
        <taxon>Basidiomycota</taxon>
        <taxon>Agaricomycotina</taxon>
        <taxon>Agaricomycetes</taxon>
        <taxon>Gloeophyllales</taxon>
        <taxon>Gloeophyllaceae</taxon>
        <taxon>Neolentinus</taxon>
    </lineage>
</organism>
<dbReference type="Proteomes" id="UP000076761">
    <property type="component" value="Unassembled WGS sequence"/>
</dbReference>
<evidence type="ECO:0000313" key="2">
    <source>
        <dbReference type="Proteomes" id="UP000076761"/>
    </source>
</evidence>
<proteinExistence type="predicted"/>
<dbReference type="AlphaFoldDB" id="A0A165S938"/>
<name>A0A165S938_9AGAM</name>
<keyword evidence="2" id="KW-1185">Reference proteome</keyword>
<evidence type="ECO:0000313" key="1">
    <source>
        <dbReference type="EMBL" id="KZT24828.1"/>
    </source>
</evidence>
<protein>
    <submittedName>
        <fullName evidence="1">Uncharacterized protein</fullName>
    </submittedName>
</protein>